<reference evidence="9 10" key="1">
    <citation type="submission" date="2017-06" db="EMBL/GenBank/DDBJ databases">
        <title>Cultured bacterium strain Saccharothrix yanglingensis Hhs.015.</title>
        <authorList>
            <person name="Xia Y."/>
        </authorList>
    </citation>
    <scope>NUCLEOTIDE SEQUENCE [LARGE SCALE GENOMIC DNA]</scope>
    <source>
        <strain evidence="9 10">Hhs.015</strain>
    </source>
</reference>
<dbReference type="SUPFAM" id="SSF110296">
    <property type="entry name" value="Oligoxyloglucan reducing end-specific cellobiohydrolase"/>
    <property type="match status" value="2"/>
</dbReference>
<dbReference type="PROSITE" id="PS00561">
    <property type="entry name" value="CBM2_A"/>
    <property type="match status" value="1"/>
</dbReference>
<feature type="domain" description="CBM2" evidence="8">
    <location>
        <begin position="784"/>
        <end position="888"/>
    </location>
</feature>
<keyword evidence="10" id="KW-1185">Reference proteome</keyword>
<dbReference type="Pfam" id="PF00553">
    <property type="entry name" value="CBM_2"/>
    <property type="match status" value="1"/>
</dbReference>
<evidence type="ECO:0000313" key="9">
    <source>
        <dbReference type="EMBL" id="MDQ2588390.1"/>
    </source>
</evidence>
<dbReference type="InterPro" id="IPR015943">
    <property type="entry name" value="WD40/YVTN_repeat-like_dom_sf"/>
</dbReference>
<accession>A0ABU0X8D2</accession>
<dbReference type="SUPFAM" id="SSF49384">
    <property type="entry name" value="Carbohydrate-binding domain"/>
    <property type="match status" value="1"/>
</dbReference>
<keyword evidence="2" id="KW-0378">Hydrolase</keyword>
<feature type="signal peptide" evidence="7">
    <location>
        <begin position="1"/>
        <end position="47"/>
    </location>
</feature>
<evidence type="ECO:0000256" key="4">
    <source>
        <dbReference type="ARBA" id="ARBA00023295"/>
    </source>
</evidence>
<comment type="caution">
    <text evidence="9">The sequence shown here is derived from an EMBL/GenBank/DDBJ whole genome shotgun (WGS) entry which is preliminary data.</text>
</comment>
<gene>
    <name evidence="9" type="ORF">CKY47_31390</name>
</gene>
<evidence type="ECO:0000256" key="2">
    <source>
        <dbReference type="ARBA" id="ARBA00022801"/>
    </source>
</evidence>
<sequence length="888" mass="94028">MRIPQTRPSFSAIRSGRRAFATVAVAALLAVALPVVIASVTTTSAQAAPVQPYTFKNVQIGGGGFVSGIVFNEGAKDVVYARTDIGGAYRWNQASGQWEPMLDWIGRDRWGHTGVAALAADPVDTNRVYAAVGTYTNSWDGNGAMLSSADRGRTWETSPLPFKLGGNMPGRGIGERLVVDPNDNRVLYLAAPSGKGLWRSTDHGATWAQVTSFPNAGNHVPDPSADPDSPHAQNLGLLWIAFDKRTGGTGRATRDVYVGVADKENMLYRSTDGGTTWTRVAGQPTGFLPHRSVFDPVNGYLYLATSDTAGPNDGGRGDVWRYAPVTGTWTNISPVPSSSGDNWWGYSGLTIDRQNPKTLMVVTQMQWWPDITIFRSTDGGASWSRIWDWNGYPERTLRYEMDISSVPWLDWGRADEPPLVWPQLGWWAESMQIDPFDSNRFLYGTGATIFGSANLTAWDTGDKITIKPVIRGLEETSVGDLFSPPQGAPLFSGVGDVGGFRHDDIDRIPAAVYSGAPMSSVLSLDYAELKPSVIARSGRPESGTSYLAVSTDGGTTWTAAATRPPGTSGPGENGAAIAVGASGDRLLWSPSNAPVSYSTDLGATWTSSTGIPSGAHVEADRVNPRKFYGWSGDRLYASTDGGVSFSPAATVPRADDVKAVPGREGEVWAVGGGGVFRSTDSGSTFTKIAAASYAKSVGFGKPAPGRTAATVFLGGGNVDGVHGVFRSDDSGTTWVRVNDDRHQWGDPGEAITGDPRVYGRFYLGTNGRGVIVGDVAEPITTTTTTTGGSSCSADYRVVNSWPGGFQGEVAVTAGARATRSWTVTWSYANGQRIPQLWGGTLVNGGPNVTVSNTGWNGSLAPGTSTTFGFTASRTETNPAPTNITCTTG</sequence>
<dbReference type="Gene3D" id="2.130.10.10">
    <property type="entry name" value="YVTN repeat-like/Quinoprotein amine dehydrogenase"/>
    <property type="match status" value="2"/>
</dbReference>
<name>A0ABU0X8D2_9PSEU</name>
<evidence type="ECO:0000259" key="8">
    <source>
        <dbReference type="PROSITE" id="PS51173"/>
    </source>
</evidence>
<comment type="similarity">
    <text evidence="6">Belongs to the glycosyl hydrolase 74 family.</text>
</comment>
<keyword evidence="5" id="KW-0624">Polysaccharide degradation</keyword>
<dbReference type="Gene3D" id="2.60.40.290">
    <property type="match status" value="1"/>
</dbReference>
<organism evidence="9 10">
    <name type="scientific">Saccharothrix yanglingensis</name>
    <dbReference type="NCBI Taxonomy" id="659496"/>
    <lineage>
        <taxon>Bacteria</taxon>
        <taxon>Bacillati</taxon>
        <taxon>Actinomycetota</taxon>
        <taxon>Actinomycetes</taxon>
        <taxon>Pseudonocardiales</taxon>
        <taxon>Pseudonocardiaceae</taxon>
        <taxon>Saccharothrix</taxon>
    </lineage>
</organism>
<dbReference type="Proteomes" id="UP001225605">
    <property type="component" value="Unassembled WGS sequence"/>
</dbReference>
<dbReference type="RefSeq" id="WP_306750041.1">
    <property type="nucleotide sequence ID" value="NZ_NSDM01000018.1"/>
</dbReference>
<dbReference type="InterPro" id="IPR052025">
    <property type="entry name" value="Xyloglucanase_GH74"/>
</dbReference>
<dbReference type="InterPro" id="IPR008965">
    <property type="entry name" value="CBM2/CBM3_carb-bd_dom_sf"/>
</dbReference>
<dbReference type="PANTHER" id="PTHR43739:SF2">
    <property type="entry name" value="OLIGOXYLOGLUCAN-REDUCING END-SPECIFIC XYLOGLUCANASE-RELATED"/>
    <property type="match status" value="1"/>
</dbReference>
<evidence type="ECO:0000256" key="7">
    <source>
        <dbReference type="SAM" id="SignalP"/>
    </source>
</evidence>
<evidence type="ECO:0000256" key="6">
    <source>
        <dbReference type="ARBA" id="ARBA00037986"/>
    </source>
</evidence>
<evidence type="ECO:0000256" key="3">
    <source>
        <dbReference type="ARBA" id="ARBA00023277"/>
    </source>
</evidence>
<dbReference type="CDD" id="cd15482">
    <property type="entry name" value="Sialidase_non-viral"/>
    <property type="match status" value="3"/>
</dbReference>
<evidence type="ECO:0000256" key="5">
    <source>
        <dbReference type="ARBA" id="ARBA00023326"/>
    </source>
</evidence>
<evidence type="ECO:0000313" key="10">
    <source>
        <dbReference type="Proteomes" id="UP001225605"/>
    </source>
</evidence>
<dbReference type="InterPro" id="IPR012291">
    <property type="entry name" value="CBM2_carb-bd_dom_sf"/>
</dbReference>
<dbReference type="PANTHER" id="PTHR43739">
    <property type="entry name" value="XYLOGLUCANASE (EUROFUNG)"/>
    <property type="match status" value="1"/>
</dbReference>
<keyword evidence="1 7" id="KW-0732">Signal</keyword>
<dbReference type="PROSITE" id="PS51173">
    <property type="entry name" value="CBM2"/>
    <property type="match status" value="1"/>
</dbReference>
<dbReference type="InterPro" id="IPR001919">
    <property type="entry name" value="CBD2"/>
</dbReference>
<protein>
    <submittedName>
        <fullName evidence="9">Xyloglucanase</fullName>
    </submittedName>
</protein>
<proteinExistence type="inferred from homology"/>
<evidence type="ECO:0000256" key="1">
    <source>
        <dbReference type="ARBA" id="ARBA00022729"/>
    </source>
</evidence>
<keyword evidence="4" id="KW-0326">Glycosidase</keyword>
<keyword evidence="3" id="KW-0119">Carbohydrate metabolism</keyword>
<dbReference type="InterPro" id="IPR018366">
    <property type="entry name" value="CBM2_CS"/>
</dbReference>
<feature type="chain" id="PRO_5046549828" evidence="7">
    <location>
        <begin position="48"/>
        <end position="888"/>
    </location>
</feature>
<dbReference type="SMART" id="SM00637">
    <property type="entry name" value="CBD_II"/>
    <property type="match status" value="1"/>
</dbReference>
<dbReference type="EMBL" id="NSDM01000018">
    <property type="protein sequence ID" value="MDQ2588390.1"/>
    <property type="molecule type" value="Genomic_DNA"/>
</dbReference>